<dbReference type="InterPro" id="IPR018392">
    <property type="entry name" value="LysM"/>
</dbReference>
<feature type="non-terminal residue" evidence="5">
    <location>
        <position position="374"/>
    </location>
</feature>
<dbReference type="PANTHER" id="PTHR37423:SF2">
    <property type="entry name" value="MEMBRANE-BOUND LYTIC MUREIN TRANSGLYCOSYLASE C"/>
    <property type="match status" value="1"/>
</dbReference>
<proteinExistence type="inferred from homology"/>
<dbReference type="PANTHER" id="PTHR37423">
    <property type="entry name" value="SOLUBLE LYTIC MUREIN TRANSGLYCOSYLASE-RELATED"/>
    <property type="match status" value="1"/>
</dbReference>
<protein>
    <submittedName>
        <fullName evidence="5">Lytic transglycosylase</fullName>
    </submittedName>
</protein>
<evidence type="ECO:0000313" key="5">
    <source>
        <dbReference type="EMBL" id="HAN29184.1"/>
    </source>
</evidence>
<evidence type="ECO:0000256" key="1">
    <source>
        <dbReference type="ARBA" id="ARBA00007734"/>
    </source>
</evidence>
<dbReference type="CDD" id="cd00118">
    <property type="entry name" value="LysM"/>
    <property type="match status" value="1"/>
</dbReference>
<feature type="domain" description="LysM" evidence="4">
    <location>
        <begin position="342"/>
        <end position="374"/>
    </location>
</feature>
<dbReference type="InterPro" id="IPR008258">
    <property type="entry name" value="Transglycosylase_SLT_dom_1"/>
</dbReference>
<dbReference type="EMBL" id="DMND01000214">
    <property type="protein sequence ID" value="HAN29184.1"/>
    <property type="molecule type" value="Genomic_DNA"/>
</dbReference>
<feature type="region of interest" description="Disordered" evidence="2">
    <location>
        <begin position="32"/>
        <end position="62"/>
    </location>
</feature>
<accession>A0A3C1KS59</accession>
<dbReference type="SUPFAM" id="SSF54106">
    <property type="entry name" value="LysM domain"/>
    <property type="match status" value="1"/>
</dbReference>
<feature type="signal peptide" evidence="3">
    <location>
        <begin position="1"/>
        <end position="24"/>
    </location>
</feature>
<dbReference type="SUPFAM" id="SSF53955">
    <property type="entry name" value="Lysozyme-like"/>
    <property type="match status" value="1"/>
</dbReference>
<dbReference type="GO" id="GO:0000270">
    <property type="term" value="P:peptidoglycan metabolic process"/>
    <property type="evidence" value="ECO:0007669"/>
    <property type="project" value="InterPro"/>
</dbReference>
<feature type="chain" id="PRO_5017661298" evidence="3">
    <location>
        <begin position="25"/>
        <end position="374"/>
    </location>
</feature>
<dbReference type="Gene3D" id="1.10.530.10">
    <property type="match status" value="1"/>
</dbReference>
<name>A0A3C1KS59_9GAMM</name>
<comment type="similarity">
    <text evidence="1">Belongs to the transglycosylase Slt family.</text>
</comment>
<keyword evidence="3" id="KW-0732">Signal</keyword>
<dbReference type="GO" id="GO:0016020">
    <property type="term" value="C:membrane"/>
    <property type="evidence" value="ECO:0007669"/>
    <property type="project" value="InterPro"/>
</dbReference>
<dbReference type="Gene3D" id="3.10.350.10">
    <property type="entry name" value="LysM domain"/>
    <property type="match status" value="1"/>
</dbReference>
<dbReference type="PROSITE" id="PS51782">
    <property type="entry name" value="LYSM"/>
    <property type="match status" value="1"/>
</dbReference>
<comment type="caution">
    <text evidence="5">The sequence shown here is derived from an EMBL/GenBank/DDBJ whole genome shotgun (WGS) entry which is preliminary data.</text>
</comment>
<dbReference type="InterPro" id="IPR036779">
    <property type="entry name" value="LysM_dom_sf"/>
</dbReference>
<evidence type="ECO:0000313" key="6">
    <source>
        <dbReference type="Proteomes" id="UP000259273"/>
    </source>
</evidence>
<dbReference type="InterPro" id="IPR023346">
    <property type="entry name" value="Lysozyme-like_dom_sf"/>
</dbReference>
<dbReference type="CDD" id="cd16894">
    <property type="entry name" value="MltD-like"/>
    <property type="match status" value="1"/>
</dbReference>
<sequence length="374" mass="41539">MIKRHIIKSLKSIAIVVSALFALAGCETLPPGESADAARPAANATTQAGPARRSVENRPIRLPHNNPDDLWGRLQHGMQWQVPDNAQVADARNYYLRQRSGLQRVLAERGELYLHFLVEEVERRDLPLELALLPLVESQLDPFAVSSQQAVGLWQIIPSTGKTLGVTSDWWFDGRRDLRDSTRAALDYLEYLYATLDGDWLNALAAYNGGIGRVSRAVASNAARGRATDFWSLPLPRETRNYVPRLLALSSLIAEPERWAVNLPPLQNRPAFVAVPTGGQLELGRAAQLAGVPKARLQALNPGHLRWATAPHAGDLLVPPDRATAFQQQLAQLSAEQRVQWDHYRVRRGDTLSRIARLFSTRVDLLRAANNLHS</sequence>
<dbReference type="AlphaFoldDB" id="A0A3C1KS59"/>
<organism evidence="5 6">
    <name type="scientific">Haliea salexigens</name>
    <dbReference type="NCBI Taxonomy" id="287487"/>
    <lineage>
        <taxon>Bacteria</taxon>
        <taxon>Pseudomonadati</taxon>
        <taxon>Pseudomonadota</taxon>
        <taxon>Gammaproteobacteria</taxon>
        <taxon>Cellvibrionales</taxon>
        <taxon>Halieaceae</taxon>
        <taxon>Haliea</taxon>
    </lineage>
</organism>
<evidence type="ECO:0000259" key="4">
    <source>
        <dbReference type="PROSITE" id="PS51782"/>
    </source>
</evidence>
<dbReference type="GO" id="GO:0008933">
    <property type="term" value="F:peptidoglycan lytic transglycosylase activity"/>
    <property type="evidence" value="ECO:0007669"/>
    <property type="project" value="InterPro"/>
</dbReference>
<dbReference type="InterPro" id="IPR000189">
    <property type="entry name" value="Transglyc_AS"/>
</dbReference>
<dbReference type="PROSITE" id="PS00922">
    <property type="entry name" value="TRANSGLYCOSYLASE"/>
    <property type="match status" value="1"/>
</dbReference>
<dbReference type="Pfam" id="PF01464">
    <property type="entry name" value="SLT"/>
    <property type="match status" value="1"/>
</dbReference>
<dbReference type="Proteomes" id="UP000259273">
    <property type="component" value="Unassembled WGS sequence"/>
</dbReference>
<dbReference type="PROSITE" id="PS51257">
    <property type="entry name" value="PROKAR_LIPOPROTEIN"/>
    <property type="match status" value="1"/>
</dbReference>
<dbReference type="STRING" id="1121937.GCA_000423125_01477"/>
<reference evidence="5 6" key="1">
    <citation type="journal article" date="2018" name="Nat. Biotechnol.">
        <title>A standardized bacterial taxonomy based on genome phylogeny substantially revises the tree of life.</title>
        <authorList>
            <person name="Parks D.H."/>
            <person name="Chuvochina M."/>
            <person name="Waite D.W."/>
            <person name="Rinke C."/>
            <person name="Skarshewski A."/>
            <person name="Chaumeil P.A."/>
            <person name="Hugenholtz P."/>
        </authorList>
    </citation>
    <scope>NUCLEOTIDE SEQUENCE [LARGE SCALE GENOMIC DNA]</scope>
    <source>
        <strain evidence="5">UBA9158</strain>
    </source>
</reference>
<evidence type="ECO:0000256" key="3">
    <source>
        <dbReference type="SAM" id="SignalP"/>
    </source>
</evidence>
<dbReference type="Pfam" id="PF01476">
    <property type="entry name" value="LysM"/>
    <property type="match status" value="1"/>
</dbReference>
<evidence type="ECO:0000256" key="2">
    <source>
        <dbReference type="SAM" id="MobiDB-lite"/>
    </source>
</evidence>
<gene>
    <name evidence="5" type="ORF">DCP75_15985</name>
</gene>
<feature type="compositionally biased region" description="Low complexity" evidence="2">
    <location>
        <begin position="35"/>
        <end position="48"/>
    </location>
</feature>